<feature type="transmembrane region" description="Helical" evidence="1">
    <location>
        <begin position="16"/>
        <end position="39"/>
    </location>
</feature>
<gene>
    <name evidence="2" type="ORF">KC675_03560</name>
</gene>
<dbReference type="EMBL" id="JAGQLL010000041">
    <property type="protein sequence ID" value="MCA9380229.1"/>
    <property type="molecule type" value="Genomic_DNA"/>
</dbReference>
<keyword evidence="1" id="KW-0472">Membrane</keyword>
<sequence>MDKLPQTIKRSNKDELLMYVLLFVGVSAIVLLFLVNILLIDKIMENTIKENFYLKQDLENHQIMEEKNNKTPTTEIPVEIMIEESDINSEPTE</sequence>
<organism evidence="2 3">
    <name type="scientific">Candidatus Dojkabacteria bacterium</name>
    <dbReference type="NCBI Taxonomy" id="2099670"/>
    <lineage>
        <taxon>Bacteria</taxon>
        <taxon>Candidatus Dojkabacteria</taxon>
    </lineage>
</organism>
<keyword evidence="1" id="KW-0812">Transmembrane</keyword>
<evidence type="ECO:0000256" key="1">
    <source>
        <dbReference type="SAM" id="Phobius"/>
    </source>
</evidence>
<reference evidence="2" key="1">
    <citation type="submission" date="2020-04" db="EMBL/GenBank/DDBJ databases">
        <authorList>
            <person name="Zhang T."/>
        </authorList>
    </citation>
    <scope>NUCLEOTIDE SEQUENCE</scope>
    <source>
        <strain evidence="2">HKST-UBA15</strain>
    </source>
</reference>
<comment type="caution">
    <text evidence="2">The sequence shown here is derived from an EMBL/GenBank/DDBJ whole genome shotgun (WGS) entry which is preliminary data.</text>
</comment>
<dbReference type="AlphaFoldDB" id="A0A955I988"/>
<proteinExistence type="predicted"/>
<reference evidence="2" key="2">
    <citation type="journal article" date="2021" name="Microbiome">
        <title>Successional dynamics and alternative stable states in a saline activated sludge microbial community over 9 years.</title>
        <authorList>
            <person name="Wang Y."/>
            <person name="Ye J."/>
            <person name="Ju F."/>
            <person name="Liu L."/>
            <person name="Boyd J.A."/>
            <person name="Deng Y."/>
            <person name="Parks D.H."/>
            <person name="Jiang X."/>
            <person name="Yin X."/>
            <person name="Woodcroft B.J."/>
            <person name="Tyson G.W."/>
            <person name="Hugenholtz P."/>
            <person name="Polz M.F."/>
            <person name="Zhang T."/>
        </authorList>
    </citation>
    <scope>NUCLEOTIDE SEQUENCE</scope>
    <source>
        <strain evidence="2">HKST-UBA15</strain>
    </source>
</reference>
<evidence type="ECO:0000313" key="2">
    <source>
        <dbReference type="EMBL" id="MCA9380229.1"/>
    </source>
</evidence>
<protein>
    <submittedName>
        <fullName evidence="2">Uncharacterized protein</fullName>
    </submittedName>
</protein>
<accession>A0A955I988</accession>
<evidence type="ECO:0000313" key="3">
    <source>
        <dbReference type="Proteomes" id="UP000745577"/>
    </source>
</evidence>
<name>A0A955I988_9BACT</name>
<keyword evidence="1" id="KW-1133">Transmembrane helix</keyword>
<dbReference type="Proteomes" id="UP000745577">
    <property type="component" value="Unassembled WGS sequence"/>
</dbReference>